<gene>
    <name evidence="4" type="ORF">C8N28_0787</name>
</gene>
<dbReference type="EMBL" id="SMGO01000001">
    <property type="protein sequence ID" value="TCK85480.1"/>
    <property type="molecule type" value="Genomic_DNA"/>
</dbReference>
<dbReference type="PANTHER" id="PTHR43819:SF1">
    <property type="entry name" value="ARCHAEAL-TYPE GLUTAMATE SYNTHASE [NADPH]"/>
    <property type="match status" value="1"/>
</dbReference>
<evidence type="ECO:0000256" key="2">
    <source>
        <dbReference type="PIRNR" id="PIRNR006429"/>
    </source>
</evidence>
<name>A0A4R1M345_9SPHI</name>
<evidence type="ECO:0000256" key="1">
    <source>
        <dbReference type="ARBA" id="ARBA00009716"/>
    </source>
</evidence>
<comment type="similarity">
    <text evidence="1 2">Belongs to the glutamate synthase family.</text>
</comment>
<organism evidence="4 5">
    <name type="scientific">Albibacterium bauzanense</name>
    <dbReference type="NCBI Taxonomy" id="653929"/>
    <lineage>
        <taxon>Bacteria</taxon>
        <taxon>Pseudomonadati</taxon>
        <taxon>Bacteroidota</taxon>
        <taxon>Sphingobacteriia</taxon>
        <taxon>Sphingobacteriales</taxon>
        <taxon>Sphingobacteriaceae</taxon>
        <taxon>Albibacterium</taxon>
    </lineage>
</organism>
<dbReference type="AlphaFoldDB" id="A0A4R1M345"/>
<sequence>MRNLFLYTAIPIVVLLLIFTGFYPGLIWLTLIALAILGLGIYNLIQDKHAILKNFPVIGYLRYFFEFISPELQQYFIERNTDGKPFSRNLRSVAYQRAKNIESTSPFGTQLELNHRNYEGFRHSIYPVDIVEELPRIIIGGKDCKQPYNASRLNISAMSYGSLSSNAIMALNKGALRGNFYHNTGEGGISDYHMQGGDLVWQIGTGYFGCRTENGSFSPERFREKALWKEVKMIELKLSQGAKPGHGGILPAVKNTEEVAKIRGLIPNTLVLSPQHHSAFSNAMELIQFIGTLRELSDGKPVGFKLCIGRTDEFIELCEAMNLLNIYPDFITVDGAEGGTGAAPLEFADAVGVPLEPALIFVHQSLEKYGIRDKLRIICSGKVLSAASFLKMLALGADLCNSARGFMFSLGCIQALRCNTNDCPTGVATQDKMLVKGLAVTEKKDRVYYFHRNTLLAAMELLAACGKKSFDDISMDIFMRGDEFMHLSDIYFPNYLDDFTKIRTEESTFKRVGDRPDEQRSN</sequence>
<dbReference type="InterPro" id="IPR024188">
    <property type="entry name" value="GltB"/>
</dbReference>
<dbReference type="RefSeq" id="WP_132221714.1">
    <property type="nucleotide sequence ID" value="NZ_SMGO01000001.1"/>
</dbReference>
<dbReference type="CDD" id="cd02808">
    <property type="entry name" value="GltS_FMN"/>
    <property type="match status" value="1"/>
</dbReference>
<dbReference type="Proteomes" id="UP000294616">
    <property type="component" value="Unassembled WGS sequence"/>
</dbReference>
<dbReference type="Gene3D" id="3.20.20.70">
    <property type="entry name" value="Aldolase class I"/>
    <property type="match status" value="1"/>
</dbReference>
<proteinExistence type="inferred from homology"/>
<dbReference type="PIRSF" id="PIRSF006429">
    <property type="entry name" value="GOGAT_lg_2"/>
    <property type="match status" value="1"/>
</dbReference>
<reference evidence="4 5" key="1">
    <citation type="submission" date="2019-03" db="EMBL/GenBank/DDBJ databases">
        <title>Genomic Encyclopedia of Archaeal and Bacterial Type Strains, Phase II (KMG-II): from individual species to whole genera.</title>
        <authorList>
            <person name="Goeker M."/>
        </authorList>
    </citation>
    <scope>NUCLEOTIDE SEQUENCE [LARGE SCALE GENOMIC DNA]</scope>
    <source>
        <strain evidence="4 5">DSM 22554</strain>
    </source>
</reference>
<dbReference type="Pfam" id="PF01645">
    <property type="entry name" value="Glu_synthase"/>
    <property type="match status" value="1"/>
</dbReference>
<evidence type="ECO:0000313" key="5">
    <source>
        <dbReference type="Proteomes" id="UP000294616"/>
    </source>
</evidence>
<dbReference type="OrthoDB" id="9758182at2"/>
<feature type="domain" description="Glutamate synthase" evidence="3">
    <location>
        <begin position="114"/>
        <end position="467"/>
    </location>
</feature>
<dbReference type="GO" id="GO:0015930">
    <property type="term" value="F:glutamate synthase activity"/>
    <property type="evidence" value="ECO:0007669"/>
    <property type="project" value="InterPro"/>
</dbReference>
<protein>
    <submittedName>
        <fullName evidence="4">Glutamate synthase domain-containing protein 2</fullName>
    </submittedName>
</protein>
<accession>A0A4R1M345</accession>
<keyword evidence="5" id="KW-1185">Reference proteome</keyword>
<dbReference type="PANTHER" id="PTHR43819">
    <property type="entry name" value="ARCHAEAL-TYPE GLUTAMATE SYNTHASE [NADPH]"/>
    <property type="match status" value="1"/>
</dbReference>
<dbReference type="GO" id="GO:0006537">
    <property type="term" value="P:glutamate biosynthetic process"/>
    <property type="evidence" value="ECO:0007669"/>
    <property type="project" value="InterPro"/>
</dbReference>
<dbReference type="SUPFAM" id="SSF51395">
    <property type="entry name" value="FMN-linked oxidoreductases"/>
    <property type="match status" value="1"/>
</dbReference>
<evidence type="ECO:0000259" key="3">
    <source>
        <dbReference type="Pfam" id="PF01645"/>
    </source>
</evidence>
<evidence type="ECO:0000313" key="4">
    <source>
        <dbReference type="EMBL" id="TCK85480.1"/>
    </source>
</evidence>
<comment type="caution">
    <text evidence="4">The sequence shown here is derived from an EMBL/GenBank/DDBJ whole genome shotgun (WGS) entry which is preliminary data.</text>
</comment>
<dbReference type="InterPro" id="IPR002932">
    <property type="entry name" value="Glu_synthdom"/>
</dbReference>
<dbReference type="InterPro" id="IPR013785">
    <property type="entry name" value="Aldolase_TIM"/>
</dbReference>